<dbReference type="Proteomes" id="UP000292639">
    <property type="component" value="Unassembled WGS sequence"/>
</dbReference>
<organism evidence="1 2">
    <name type="scientific">Stutzerimonas kirkiae</name>
    <dbReference type="NCBI Taxonomy" id="2211392"/>
    <lineage>
        <taxon>Bacteria</taxon>
        <taxon>Pseudomonadati</taxon>
        <taxon>Pseudomonadota</taxon>
        <taxon>Gammaproteobacteria</taxon>
        <taxon>Pseudomonadales</taxon>
        <taxon>Pseudomonadaceae</taxon>
        <taxon>Stutzerimonas</taxon>
    </lineage>
</organism>
<evidence type="ECO:0008006" key="3">
    <source>
        <dbReference type="Google" id="ProtNLM"/>
    </source>
</evidence>
<sequence>MELWKKTIESANRCFEAGRMIEAREGYLQALAMAQMLFDRWHDADQAAAALVVSLHNLADLHLRLGQVQEAGRCLRNAHERLLDAAQSGRSSVALREAALRHSNHTYLALMQFMAQHGHGATDGELLLAASTPQNPAGVPASRQQH</sequence>
<name>A0A4Q9RDG0_9GAMM</name>
<proteinExistence type="predicted"/>
<accession>A0A4Q9RDG0</accession>
<gene>
    <name evidence="1" type="ORF">DNJ96_07035</name>
</gene>
<dbReference type="EMBL" id="QJUP01000006">
    <property type="protein sequence ID" value="TBU98174.1"/>
    <property type="molecule type" value="Genomic_DNA"/>
</dbReference>
<dbReference type="SUPFAM" id="SSF48452">
    <property type="entry name" value="TPR-like"/>
    <property type="match status" value="1"/>
</dbReference>
<evidence type="ECO:0000313" key="2">
    <source>
        <dbReference type="Proteomes" id="UP000292639"/>
    </source>
</evidence>
<dbReference type="OrthoDB" id="5588378at2"/>
<dbReference type="InterPro" id="IPR011990">
    <property type="entry name" value="TPR-like_helical_dom_sf"/>
</dbReference>
<dbReference type="AlphaFoldDB" id="A0A4Q9RDG0"/>
<keyword evidence="2" id="KW-1185">Reference proteome</keyword>
<reference evidence="1 2" key="1">
    <citation type="submission" date="2018-06" db="EMBL/GenBank/DDBJ databases">
        <title>Three novel Pseudomonas species isolated from symptomatic oak.</title>
        <authorList>
            <person name="Bueno-Gonzalez V."/>
            <person name="Brady C."/>
        </authorList>
    </citation>
    <scope>NUCLEOTIDE SEQUENCE [LARGE SCALE GENOMIC DNA]</scope>
    <source>
        <strain evidence="1 2">P17C</strain>
    </source>
</reference>
<dbReference type="Gene3D" id="1.25.40.10">
    <property type="entry name" value="Tetratricopeptide repeat domain"/>
    <property type="match status" value="1"/>
</dbReference>
<comment type="caution">
    <text evidence="1">The sequence shown here is derived from an EMBL/GenBank/DDBJ whole genome shotgun (WGS) entry which is preliminary data.</text>
</comment>
<evidence type="ECO:0000313" key="1">
    <source>
        <dbReference type="EMBL" id="TBU98174.1"/>
    </source>
</evidence>
<protein>
    <recommendedName>
        <fullName evidence="3">Tetratricopeptide repeat protein</fullName>
    </recommendedName>
</protein>
<dbReference type="RefSeq" id="WP_131184473.1">
    <property type="nucleotide sequence ID" value="NZ_QJUO01000014.1"/>
</dbReference>